<name>A0A182NQB6_9DIPT</name>
<dbReference type="EnsemblMetazoa" id="ADIR009851-RA">
    <property type="protein sequence ID" value="ADIR009851-PA"/>
    <property type="gene ID" value="ADIR009851"/>
</dbReference>
<sequence length="64" mass="7209">MYRQYIGSHSLHEHSNDNGSRLVQFAAANNLIVGRSTKFARRDIHKATRVSPDGATSYQIDHVL</sequence>
<reference evidence="2" key="1">
    <citation type="submission" date="2013-03" db="EMBL/GenBank/DDBJ databases">
        <title>The Genome Sequence of Anopheles dirus WRAIR2.</title>
        <authorList>
            <consortium name="The Broad Institute Genomics Platform"/>
            <person name="Neafsey D.E."/>
            <person name="Walton C."/>
            <person name="Walker B."/>
            <person name="Young S.K."/>
            <person name="Zeng Q."/>
            <person name="Gargeya S."/>
            <person name="Fitzgerald M."/>
            <person name="Haas B."/>
            <person name="Abouelleil A."/>
            <person name="Allen A.W."/>
            <person name="Alvarado L."/>
            <person name="Arachchi H.M."/>
            <person name="Berlin A.M."/>
            <person name="Chapman S.B."/>
            <person name="Gainer-Dewar J."/>
            <person name="Goldberg J."/>
            <person name="Griggs A."/>
            <person name="Gujja S."/>
            <person name="Hansen M."/>
            <person name="Howarth C."/>
            <person name="Imamovic A."/>
            <person name="Ireland A."/>
            <person name="Larimer J."/>
            <person name="McCowan C."/>
            <person name="Murphy C."/>
            <person name="Pearson M."/>
            <person name="Poon T.W."/>
            <person name="Priest M."/>
            <person name="Roberts A."/>
            <person name="Saif S."/>
            <person name="Shea T."/>
            <person name="Sisk P."/>
            <person name="Sykes S."/>
            <person name="Wortman J."/>
            <person name="Nusbaum C."/>
            <person name="Birren B."/>
        </authorList>
    </citation>
    <scope>NUCLEOTIDE SEQUENCE [LARGE SCALE GENOMIC DNA]</scope>
    <source>
        <strain evidence="2">WRAIR2</strain>
    </source>
</reference>
<dbReference type="VEuPathDB" id="VectorBase:ADIR009851"/>
<dbReference type="STRING" id="7168.A0A182NQB6"/>
<accession>A0A182NQB6</accession>
<organism evidence="1 2">
    <name type="scientific">Anopheles dirus</name>
    <dbReference type="NCBI Taxonomy" id="7168"/>
    <lineage>
        <taxon>Eukaryota</taxon>
        <taxon>Metazoa</taxon>
        <taxon>Ecdysozoa</taxon>
        <taxon>Arthropoda</taxon>
        <taxon>Hexapoda</taxon>
        <taxon>Insecta</taxon>
        <taxon>Pterygota</taxon>
        <taxon>Neoptera</taxon>
        <taxon>Endopterygota</taxon>
        <taxon>Diptera</taxon>
        <taxon>Nematocera</taxon>
        <taxon>Culicoidea</taxon>
        <taxon>Culicidae</taxon>
        <taxon>Anophelinae</taxon>
        <taxon>Anopheles</taxon>
    </lineage>
</organism>
<reference evidence="1" key="2">
    <citation type="submission" date="2020-05" db="UniProtKB">
        <authorList>
            <consortium name="EnsemblMetazoa"/>
        </authorList>
    </citation>
    <scope>IDENTIFICATION</scope>
    <source>
        <strain evidence="1">WRAIR2</strain>
    </source>
</reference>
<evidence type="ECO:0000313" key="1">
    <source>
        <dbReference type="EnsemblMetazoa" id="ADIR009851-PA"/>
    </source>
</evidence>
<protein>
    <submittedName>
        <fullName evidence="1">Uncharacterized protein</fullName>
    </submittedName>
</protein>
<evidence type="ECO:0000313" key="2">
    <source>
        <dbReference type="Proteomes" id="UP000075884"/>
    </source>
</evidence>
<proteinExistence type="predicted"/>
<dbReference type="Proteomes" id="UP000075884">
    <property type="component" value="Unassembled WGS sequence"/>
</dbReference>
<keyword evidence="2" id="KW-1185">Reference proteome</keyword>
<dbReference type="AlphaFoldDB" id="A0A182NQB6"/>